<organism evidence="10 11">
    <name type="scientific">Pseudoclavibacter caeni</name>
    <dbReference type="NCBI Taxonomy" id="908846"/>
    <lineage>
        <taxon>Bacteria</taxon>
        <taxon>Bacillati</taxon>
        <taxon>Actinomycetota</taxon>
        <taxon>Actinomycetes</taxon>
        <taxon>Micrococcales</taxon>
        <taxon>Microbacteriaceae</taxon>
        <taxon>Pseudoclavibacter</taxon>
    </lineage>
</organism>
<feature type="compositionally biased region" description="Low complexity" evidence="8">
    <location>
        <begin position="1"/>
        <end position="48"/>
    </location>
</feature>
<dbReference type="GO" id="GO:0005886">
    <property type="term" value="C:plasma membrane"/>
    <property type="evidence" value="ECO:0007669"/>
    <property type="project" value="UniProtKB-SubCell"/>
</dbReference>
<feature type="transmembrane region" description="Helical" evidence="9">
    <location>
        <begin position="335"/>
        <end position="357"/>
    </location>
</feature>
<dbReference type="EMBL" id="WBKA01000003">
    <property type="protein sequence ID" value="KAB1632300.1"/>
    <property type="molecule type" value="Genomic_DNA"/>
</dbReference>
<evidence type="ECO:0000256" key="7">
    <source>
        <dbReference type="ARBA" id="ARBA00023136"/>
    </source>
</evidence>
<keyword evidence="11" id="KW-1185">Reference proteome</keyword>
<feature type="region of interest" description="Disordered" evidence="8">
    <location>
        <begin position="1"/>
        <end position="53"/>
    </location>
</feature>
<comment type="subcellular location">
    <subcellularLocation>
        <location evidence="1">Cell membrane</location>
        <topology evidence="1">Multi-pass membrane protein</topology>
    </subcellularLocation>
</comment>
<dbReference type="AlphaFoldDB" id="A0A7C8BNJ4"/>
<gene>
    <name evidence="10" type="ORF">F8O02_04595</name>
</gene>
<dbReference type="Proteomes" id="UP000481339">
    <property type="component" value="Unassembled WGS sequence"/>
</dbReference>
<evidence type="ECO:0000256" key="6">
    <source>
        <dbReference type="ARBA" id="ARBA00022989"/>
    </source>
</evidence>
<evidence type="ECO:0000256" key="9">
    <source>
        <dbReference type="SAM" id="Phobius"/>
    </source>
</evidence>
<comment type="similarity">
    <text evidence="2">Belongs to the autoinducer-2 exporter (AI-2E) (TC 2.A.86) family.</text>
</comment>
<name>A0A7C8BNJ4_9MICO</name>
<keyword evidence="4" id="KW-1003">Cell membrane</keyword>
<reference evidence="10 11" key="1">
    <citation type="submission" date="2019-09" db="EMBL/GenBank/DDBJ databases">
        <title>Phylogeny of genus Pseudoclavibacter and closely related genus.</title>
        <authorList>
            <person name="Li Y."/>
        </authorList>
    </citation>
    <scope>NUCLEOTIDE SEQUENCE [LARGE SCALE GENOMIC DNA]</scope>
    <source>
        <strain evidence="10 11">JCM 16921</strain>
    </source>
</reference>
<keyword evidence="5 9" id="KW-0812">Transmembrane</keyword>
<evidence type="ECO:0000256" key="8">
    <source>
        <dbReference type="SAM" id="MobiDB-lite"/>
    </source>
</evidence>
<dbReference type="PANTHER" id="PTHR21716">
    <property type="entry name" value="TRANSMEMBRANE PROTEIN"/>
    <property type="match status" value="1"/>
</dbReference>
<dbReference type="RefSeq" id="WP_158036078.1">
    <property type="nucleotide sequence ID" value="NZ_BAAAZV010000017.1"/>
</dbReference>
<evidence type="ECO:0000256" key="3">
    <source>
        <dbReference type="ARBA" id="ARBA00022448"/>
    </source>
</evidence>
<dbReference type="OrthoDB" id="4016357at2"/>
<feature type="transmembrane region" description="Helical" evidence="9">
    <location>
        <begin position="204"/>
        <end position="230"/>
    </location>
</feature>
<sequence length="413" mass="43732">MLPDDTASPRPSDASSAATAPIPDVDQVPEPTRPASAAPEAPPADAQPRSGPRRLNLALSSDNSFVIGLIGTLGVLTALLIGGMISSSALIITYIGAALFLALGLDPIVRALMRMHLPRGLAVLVVFLVFVGVIVGVVFLMIPAINQQVEDAVANAPVLADVISHQEWFQQVNEQLGGSMTAWLDSAQTYISNPSNVLQLAGGLMSFGAGVTTALSATVIIVVLTLYFMVSLQGLKRGLISLMPASKRVRATRLSNRVFENVGKYVVSQTIIALINAVCAYIAMSILGVRFREVLAVVIFLLALLPLVGSLSAATLTTLMTVVTQVLADPTDINLWPALFILVYYLVYMQIEAYVLTPRIVNRAVPIPGVVVVIAALLGGSLLGVFGALLSIPTAASVILLIQEIWIPRQDQR</sequence>
<evidence type="ECO:0000256" key="5">
    <source>
        <dbReference type="ARBA" id="ARBA00022692"/>
    </source>
</evidence>
<feature type="transmembrane region" description="Helical" evidence="9">
    <location>
        <begin position="91"/>
        <end position="109"/>
    </location>
</feature>
<dbReference type="PANTHER" id="PTHR21716:SF53">
    <property type="entry name" value="PERMEASE PERM-RELATED"/>
    <property type="match status" value="1"/>
</dbReference>
<dbReference type="InterPro" id="IPR002549">
    <property type="entry name" value="AI-2E-like"/>
</dbReference>
<evidence type="ECO:0000256" key="4">
    <source>
        <dbReference type="ARBA" id="ARBA00022475"/>
    </source>
</evidence>
<feature type="transmembrane region" description="Helical" evidence="9">
    <location>
        <begin position="294"/>
        <end position="323"/>
    </location>
</feature>
<evidence type="ECO:0000256" key="1">
    <source>
        <dbReference type="ARBA" id="ARBA00004651"/>
    </source>
</evidence>
<feature type="transmembrane region" description="Helical" evidence="9">
    <location>
        <begin position="121"/>
        <end position="145"/>
    </location>
</feature>
<keyword evidence="6 9" id="KW-1133">Transmembrane helix</keyword>
<dbReference type="Pfam" id="PF01594">
    <property type="entry name" value="AI-2E_transport"/>
    <property type="match status" value="1"/>
</dbReference>
<evidence type="ECO:0000256" key="2">
    <source>
        <dbReference type="ARBA" id="ARBA00009773"/>
    </source>
</evidence>
<feature type="transmembrane region" description="Helical" evidence="9">
    <location>
        <begin position="265"/>
        <end position="288"/>
    </location>
</feature>
<feature type="transmembrane region" description="Helical" evidence="9">
    <location>
        <begin position="63"/>
        <end position="85"/>
    </location>
</feature>
<evidence type="ECO:0000313" key="11">
    <source>
        <dbReference type="Proteomes" id="UP000481339"/>
    </source>
</evidence>
<proteinExistence type="inferred from homology"/>
<accession>A0A7C8BNJ4</accession>
<feature type="transmembrane region" description="Helical" evidence="9">
    <location>
        <begin position="369"/>
        <end position="402"/>
    </location>
</feature>
<evidence type="ECO:0000313" key="10">
    <source>
        <dbReference type="EMBL" id="KAB1632300.1"/>
    </source>
</evidence>
<comment type="caution">
    <text evidence="10">The sequence shown here is derived from an EMBL/GenBank/DDBJ whole genome shotgun (WGS) entry which is preliminary data.</text>
</comment>
<dbReference type="GO" id="GO:0055085">
    <property type="term" value="P:transmembrane transport"/>
    <property type="evidence" value="ECO:0007669"/>
    <property type="project" value="TreeGrafter"/>
</dbReference>
<keyword evidence="3" id="KW-0813">Transport</keyword>
<protein>
    <submittedName>
        <fullName evidence="10">AI-2E family transporter</fullName>
    </submittedName>
</protein>
<keyword evidence="7 9" id="KW-0472">Membrane</keyword>